<accession>A0A1I4LZN2</accession>
<feature type="chain" id="PRO_5011504684" evidence="1">
    <location>
        <begin position="21"/>
        <end position="313"/>
    </location>
</feature>
<evidence type="ECO:0000256" key="1">
    <source>
        <dbReference type="SAM" id="SignalP"/>
    </source>
</evidence>
<dbReference type="OrthoDB" id="1676544at2"/>
<dbReference type="AlphaFoldDB" id="A0A1I4LZN2"/>
<reference evidence="3" key="1">
    <citation type="submission" date="2016-10" db="EMBL/GenBank/DDBJ databases">
        <authorList>
            <person name="Varghese N."/>
            <person name="Submissions S."/>
        </authorList>
    </citation>
    <scope>NUCLEOTIDE SEQUENCE [LARGE SCALE GENOMIC DNA]</scope>
    <source>
        <strain evidence="3">DSM 13327</strain>
    </source>
</reference>
<keyword evidence="3" id="KW-1185">Reference proteome</keyword>
<gene>
    <name evidence="2" type="ORF">SAMN04490355_102841</name>
</gene>
<name>A0A1I4LZN2_9FIRM</name>
<dbReference type="RefSeq" id="WP_090938987.1">
    <property type="nucleotide sequence ID" value="NZ_FOTS01000028.1"/>
</dbReference>
<organism evidence="2 3">
    <name type="scientific">Pelosinus propionicus DSM 13327</name>
    <dbReference type="NCBI Taxonomy" id="1123291"/>
    <lineage>
        <taxon>Bacteria</taxon>
        <taxon>Bacillati</taxon>
        <taxon>Bacillota</taxon>
        <taxon>Negativicutes</taxon>
        <taxon>Selenomonadales</taxon>
        <taxon>Sporomusaceae</taxon>
        <taxon>Pelosinus</taxon>
    </lineage>
</organism>
<protein>
    <submittedName>
        <fullName evidence="2">Conjugation TrbI-like protein</fullName>
    </submittedName>
</protein>
<proteinExistence type="predicted"/>
<dbReference type="EMBL" id="FOTS01000028">
    <property type="protein sequence ID" value="SFL96313.1"/>
    <property type="molecule type" value="Genomic_DNA"/>
</dbReference>
<evidence type="ECO:0000313" key="2">
    <source>
        <dbReference type="EMBL" id="SFL96313.1"/>
    </source>
</evidence>
<feature type="signal peptide" evidence="1">
    <location>
        <begin position="1"/>
        <end position="20"/>
    </location>
</feature>
<evidence type="ECO:0000313" key="3">
    <source>
        <dbReference type="Proteomes" id="UP000199520"/>
    </source>
</evidence>
<keyword evidence="1" id="KW-0732">Signal</keyword>
<dbReference type="Proteomes" id="UP000199520">
    <property type="component" value="Unassembled WGS sequence"/>
</dbReference>
<dbReference type="STRING" id="1123291.SAMN04490355_102841"/>
<sequence length="313" mass="34082">MKRSILVVMMLVLFIPAVFAANPVPAVSQDMLVTEVMQGNAYLPKGTMIRAELLTEVNSGKNKVGDPISFKVLEDVAIADVIIIPKGTIGNGYVKIAKKAGMFGKGGGIELDASSLDTSTGIEIPVTMDFSKYGGERHIEMNYNNSVGGALISGLLPGSNQTIKAGSTLIILAPLNVDLQTTLNHLKPALTSQGNEAMEHFVQEQPTTQSPYEEGNEWTCSNDKGTVDFIITKVDKKTIKGKLTSQGHDILTFNQECQADKGQMYITLKAKDKERGKIYSIQMFFRSDGTIQYIVPNSPKEDKNSVILKKVHK</sequence>